<evidence type="ECO:0000313" key="3">
    <source>
        <dbReference type="EMBL" id="GKT41335.1"/>
    </source>
</evidence>
<dbReference type="AlphaFoldDB" id="A0AA37L8F1"/>
<sequence>MTDDSSSFKVSIVGGDVTGLTLAHCLVLANIDYALLDKGIVAPNFGTTITSQPHGCRILHQFGCFDAVLATCDVMGGA</sequence>
<dbReference type="InterPro" id="IPR036188">
    <property type="entry name" value="FAD/NAD-bd_sf"/>
</dbReference>
<evidence type="ECO:0000256" key="1">
    <source>
        <dbReference type="ARBA" id="ARBA00001974"/>
    </source>
</evidence>
<dbReference type="EMBL" id="BQXU01000003">
    <property type="protein sequence ID" value="GKT41335.1"/>
    <property type="molecule type" value="Genomic_DNA"/>
</dbReference>
<evidence type="ECO:0000256" key="2">
    <source>
        <dbReference type="ARBA" id="ARBA00023033"/>
    </source>
</evidence>
<proteinExistence type="predicted"/>
<comment type="cofactor">
    <cofactor evidence="1">
        <name>FAD</name>
        <dbReference type="ChEBI" id="CHEBI:57692"/>
    </cofactor>
</comment>
<dbReference type="SUPFAM" id="SSF51905">
    <property type="entry name" value="FAD/NAD(P)-binding domain"/>
    <property type="match status" value="1"/>
</dbReference>
<comment type="caution">
    <text evidence="3">The sequence shown here is derived from an EMBL/GenBank/DDBJ whole genome shotgun (WGS) entry which is preliminary data.</text>
</comment>
<dbReference type="Gene3D" id="3.50.50.60">
    <property type="entry name" value="FAD/NAD(P)-binding domain"/>
    <property type="match status" value="1"/>
</dbReference>
<dbReference type="GeneID" id="73322318"/>
<keyword evidence="2 3" id="KW-0560">Oxidoreductase</keyword>
<protein>
    <submittedName>
        <fullName evidence="3">FAD-dependent monooxygenase DEP2</fullName>
    </submittedName>
</protein>
<accession>A0AA37L8F1</accession>
<dbReference type="GO" id="GO:0004497">
    <property type="term" value="F:monooxygenase activity"/>
    <property type="evidence" value="ECO:0007669"/>
    <property type="project" value="UniProtKB-KW"/>
</dbReference>
<organism evidence="3 4">
    <name type="scientific">Colletotrichum spaethianum</name>
    <dbReference type="NCBI Taxonomy" id="700344"/>
    <lineage>
        <taxon>Eukaryota</taxon>
        <taxon>Fungi</taxon>
        <taxon>Dikarya</taxon>
        <taxon>Ascomycota</taxon>
        <taxon>Pezizomycotina</taxon>
        <taxon>Sordariomycetes</taxon>
        <taxon>Hypocreomycetidae</taxon>
        <taxon>Glomerellales</taxon>
        <taxon>Glomerellaceae</taxon>
        <taxon>Colletotrichum</taxon>
        <taxon>Colletotrichum spaethianum species complex</taxon>
    </lineage>
</organism>
<dbReference type="Proteomes" id="UP001055115">
    <property type="component" value="Unassembled WGS sequence"/>
</dbReference>
<dbReference type="PANTHER" id="PTHR47356:SF2">
    <property type="entry name" value="FAD-BINDING DOMAIN-CONTAINING PROTEIN-RELATED"/>
    <property type="match status" value="1"/>
</dbReference>
<evidence type="ECO:0000313" key="4">
    <source>
        <dbReference type="Proteomes" id="UP001055115"/>
    </source>
</evidence>
<name>A0AA37L8F1_9PEZI</name>
<keyword evidence="2 3" id="KW-0503">Monooxygenase</keyword>
<reference evidence="3 4" key="1">
    <citation type="submission" date="2022-03" db="EMBL/GenBank/DDBJ databases">
        <title>Genome data of Colletotrichum spp.</title>
        <authorList>
            <person name="Utami Y.D."/>
            <person name="Hiruma K."/>
        </authorList>
    </citation>
    <scope>NUCLEOTIDE SEQUENCE [LARGE SCALE GENOMIC DNA]</scope>
    <source>
        <strain evidence="3 4">MAFF 239500</strain>
    </source>
</reference>
<gene>
    <name evidence="3" type="ORF">ColSpa_01516</name>
</gene>
<dbReference type="InterPro" id="IPR050562">
    <property type="entry name" value="FAD_mOase_fung"/>
</dbReference>
<dbReference type="RefSeq" id="XP_049123685.1">
    <property type="nucleotide sequence ID" value="XM_049267728.1"/>
</dbReference>
<keyword evidence="4" id="KW-1185">Reference proteome</keyword>
<dbReference type="PANTHER" id="PTHR47356">
    <property type="entry name" value="FAD-DEPENDENT MONOOXYGENASE ASQG-RELATED"/>
    <property type="match status" value="1"/>
</dbReference>